<reference evidence="2 3" key="1">
    <citation type="journal article" date="2015" name="Plant Cell">
        <title>Oil accumulation by the oleaginous diatom Fistulifera solaris as revealed by the genome and transcriptome.</title>
        <authorList>
            <person name="Tanaka T."/>
            <person name="Maeda Y."/>
            <person name="Veluchamy A."/>
            <person name="Tanaka M."/>
            <person name="Abida H."/>
            <person name="Marechal E."/>
            <person name="Bowler C."/>
            <person name="Muto M."/>
            <person name="Sunaga Y."/>
            <person name="Tanaka M."/>
            <person name="Yoshino T."/>
            <person name="Taniguchi T."/>
            <person name="Fukuda Y."/>
            <person name="Nemoto M."/>
            <person name="Matsumoto M."/>
            <person name="Wong P.S."/>
            <person name="Aburatani S."/>
            <person name="Fujibuchi W."/>
        </authorList>
    </citation>
    <scope>NUCLEOTIDE SEQUENCE [LARGE SCALE GENOMIC DNA]</scope>
    <source>
        <strain evidence="2 3">JPCC DA0580</strain>
    </source>
</reference>
<gene>
    <name evidence="2" type="ORF">FisN_3Hh138</name>
</gene>
<dbReference type="AlphaFoldDB" id="A0A1Z5JNQ4"/>
<sequence length="503" mass="56679">MAIKQKRIWPAKTTRDSGGAANCNSLFSDLIDNSCGLELLGCDDSCATGSRDAFSSALHRDFQNGDLNSVDYSSLHDACIESLLHEQSQLLKQQQQQKDRDFQDDASGSLGFESVESFDQSQEDSRKRRRPIKLSRRRTPPRVSRISACNTEASVFTVSFAELDTKQLNDPAMYFHPQCRMQKDKGLGEPVGSKICALGREACLEKLRAKMRLLAQHALSETSKASVKRKNAIVSERNATFVETRSLVELRMGFLSMQYGVLLRWDVANTAKITMVVLRKMCHDSFLPRKPVALSSPRSYPTSSETSTGSRQSDRIRASLLQPPFLVHTPAVFAASAIEVRVASASGLNPRSTWIIQLAYEDCLENFVLRPSGNAFVPAERGLRLTRNLRGTQAPTTLEVKLYERRRRQQRRLVTTRRIPLDGLQPQYTCGPRQYKRMPLALTHDSVVYLEAIFMSDALAWLQEELRTRKAAQEKESAEHLVDDRGITCNSYDSWNWLLCCSC</sequence>
<feature type="region of interest" description="Disordered" evidence="1">
    <location>
        <begin position="294"/>
        <end position="314"/>
    </location>
</feature>
<comment type="caution">
    <text evidence="2">The sequence shown here is derived from an EMBL/GenBank/DDBJ whole genome shotgun (WGS) entry which is preliminary data.</text>
</comment>
<organism evidence="2 3">
    <name type="scientific">Fistulifera solaris</name>
    <name type="common">Oleaginous diatom</name>
    <dbReference type="NCBI Taxonomy" id="1519565"/>
    <lineage>
        <taxon>Eukaryota</taxon>
        <taxon>Sar</taxon>
        <taxon>Stramenopiles</taxon>
        <taxon>Ochrophyta</taxon>
        <taxon>Bacillariophyta</taxon>
        <taxon>Bacillariophyceae</taxon>
        <taxon>Bacillariophycidae</taxon>
        <taxon>Naviculales</taxon>
        <taxon>Naviculaceae</taxon>
        <taxon>Fistulifera</taxon>
    </lineage>
</organism>
<dbReference type="InParanoid" id="A0A1Z5JNQ4"/>
<feature type="compositionally biased region" description="Polar residues" evidence="1">
    <location>
        <begin position="296"/>
        <end position="311"/>
    </location>
</feature>
<dbReference type="EMBL" id="BDSP01000095">
    <property type="protein sequence ID" value="GAX15665.1"/>
    <property type="molecule type" value="Genomic_DNA"/>
</dbReference>
<evidence type="ECO:0000313" key="3">
    <source>
        <dbReference type="Proteomes" id="UP000198406"/>
    </source>
</evidence>
<protein>
    <submittedName>
        <fullName evidence="2">Uncharacterized protein</fullName>
    </submittedName>
</protein>
<evidence type="ECO:0000256" key="1">
    <source>
        <dbReference type="SAM" id="MobiDB-lite"/>
    </source>
</evidence>
<keyword evidence="3" id="KW-1185">Reference proteome</keyword>
<name>A0A1Z5JNQ4_FISSO</name>
<feature type="region of interest" description="Disordered" evidence="1">
    <location>
        <begin position="113"/>
        <end position="144"/>
    </location>
</feature>
<evidence type="ECO:0000313" key="2">
    <source>
        <dbReference type="EMBL" id="GAX15665.1"/>
    </source>
</evidence>
<dbReference type="Proteomes" id="UP000198406">
    <property type="component" value="Unassembled WGS sequence"/>
</dbReference>
<proteinExistence type="predicted"/>
<feature type="compositionally biased region" description="Basic residues" evidence="1">
    <location>
        <begin position="127"/>
        <end position="140"/>
    </location>
</feature>
<dbReference type="OrthoDB" id="47805at2759"/>
<accession>A0A1Z5JNQ4</accession>